<dbReference type="EMBL" id="FUKQ01000043">
    <property type="protein sequence ID" value="SJN38618.1"/>
    <property type="molecule type" value="Genomic_DNA"/>
</dbReference>
<dbReference type="InterPro" id="IPR011044">
    <property type="entry name" value="Quino_amine_DH_bsu"/>
</dbReference>
<keyword evidence="4" id="KW-1185">Reference proteome</keyword>
<organism evidence="3 4">
    <name type="scientific">Luteococcus japonicus LSP_Lj1</name>
    <dbReference type="NCBI Taxonomy" id="1255658"/>
    <lineage>
        <taxon>Bacteria</taxon>
        <taxon>Bacillati</taxon>
        <taxon>Actinomycetota</taxon>
        <taxon>Actinomycetes</taxon>
        <taxon>Propionibacteriales</taxon>
        <taxon>Propionibacteriaceae</taxon>
        <taxon>Luteococcus</taxon>
    </lineage>
</organism>
<dbReference type="STRING" id="1255658.FM114_11085"/>
<evidence type="ECO:0000256" key="1">
    <source>
        <dbReference type="SAM" id="MobiDB-lite"/>
    </source>
</evidence>
<reference evidence="3 4" key="1">
    <citation type="submission" date="2017-02" db="EMBL/GenBank/DDBJ databases">
        <authorList>
            <person name="Peterson S.W."/>
        </authorList>
    </citation>
    <scope>NUCLEOTIDE SEQUENCE [LARGE SCALE GENOMIC DNA]</scope>
    <source>
        <strain evidence="3 4">LSP_Lj1</strain>
    </source>
</reference>
<feature type="chain" id="PRO_5039368584" evidence="2">
    <location>
        <begin position="20"/>
        <end position="409"/>
    </location>
</feature>
<sequence length="409" mass="43497">MNRSPALLALAACSLATLAACGNTTQPASSPSPSGTPTARETVDAAGHTPRLAITYNGGVQVLDAATGKPEGDFPLDGFTRLNQAGNGRHLLVTEGDHFKALDMGVWSQAHGDHFHSRKTSPLLTDMTFDGSHPGHAVHHGGRTALFYDGEGRIEWFEPTSLSVEKPQTHQVKLPRAHHGVAVFREDDSLVHTVGDEKTRTGIAIQDGDGHRVAENKDCPGVHGEAAAKGALSVGCEDGILVVKGNKITKVKSPDAYGRIGNQAGSEKSSVVLGDYKVDKKAELERPTRITLTDTAKGTLKLVDLKASYSFRSLGRGAGGEALVLGTDGKLRVIDPDAARVTAEIPVTAAWTEPTEWQKPRPTLYVQGKDVWVSEPATKQLHLVDMTTKKVGRSITLDRVPNEVNGVTG</sequence>
<evidence type="ECO:0000256" key="2">
    <source>
        <dbReference type="SAM" id="SignalP"/>
    </source>
</evidence>
<gene>
    <name evidence="3" type="ORF">FM114_11085</name>
</gene>
<evidence type="ECO:0000313" key="3">
    <source>
        <dbReference type="EMBL" id="SJN38618.1"/>
    </source>
</evidence>
<evidence type="ECO:0000313" key="4">
    <source>
        <dbReference type="Proteomes" id="UP000188342"/>
    </source>
</evidence>
<feature type="region of interest" description="Disordered" evidence="1">
    <location>
        <begin position="23"/>
        <end position="43"/>
    </location>
</feature>
<proteinExistence type="predicted"/>
<keyword evidence="2" id="KW-0732">Signal</keyword>
<dbReference type="SUPFAM" id="SSF50969">
    <property type="entry name" value="YVTN repeat-like/Quinoprotein amine dehydrogenase"/>
    <property type="match status" value="1"/>
</dbReference>
<dbReference type="Proteomes" id="UP000188342">
    <property type="component" value="Unassembled WGS sequence"/>
</dbReference>
<dbReference type="PROSITE" id="PS51257">
    <property type="entry name" value="PROKAR_LIPOPROTEIN"/>
    <property type="match status" value="1"/>
</dbReference>
<dbReference type="RefSeq" id="WP_094765224.1">
    <property type="nucleotide sequence ID" value="NZ_FUKQ01000043.1"/>
</dbReference>
<dbReference type="OrthoDB" id="3250815at2"/>
<accession>A0A1R4K314</accession>
<protein>
    <submittedName>
        <fullName evidence="3">Putative secreted protein</fullName>
    </submittedName>
</protein>
<dbReference type="AlphaFoldDB" id="A0A1R4K314"/>
<feature type="compositionally biased region" description="Low complexity" evidence="1">
    <location>
        <begin position="23"/>
        <end position="38"/>
    </location>
</feature>
<dbReference type="InterPro" id="IPR047697">
    <property type="entry name" value="AztD-like"/>
</dbReference>
<name>A0A1R4K314_9ACTN</name>
<feature type="signal peptide" evidence="2">
    <location>
        <begin position="1"/>
        <end position="19"/>
    </location>
</feature>
<dbReference type="NCBIfam" id="NF038015">
    <property type="entry name" value="AztD"/>
    <property type="match status" value="1"/>
</dbReference>